<dbReference type="PANTHER" id="PTHR10780:SF18">
    <property type="entry name" value="LD43650P"/>
    <property type="match status" value="1"/>
</dbReference>
<keyword evidence="5" id="KW-1000">Mitochondrion outer membrane</keyword>
<dbReference type="OMA" id="HPFHVIA"/>
<proteinExistence type="inferred from homology"/>
<dbReference type="Proteomes" id="UP000070412">
    <property type="component" value="Unassembled WGS sequence"/>
</dbReference>
<evidence type="ECO:0000256" key="8">
    <source>
        <dbReference type="ARBA" id="ARBA00023136"/>
    </source>
</evidence>
<evidence type="ECO:0000313" key="15">
    <source>
        <dbReference type="Proteomes" id="UP000616769"/>
    </source>
</evidence>
<dbReference type="VEuPathDB" id="VectorBase:SSCA008277"/>
<comment type="similarity">
    <text evidence="2 10">Belongs to the mitochondrial carrier (TC 2.A.29) family.</text>
</comment>
<dbReference type="InterPro" id="IPR018108">
    <property type="entry name" value="MCP_transmembrane"/>
</dbReference>
<evidence type="ECO:0000256" key="6">
    <source>
        <dbReference type="ARBA" id="ARBA00022989"/>
    </source>
</evidence>
<evidence type="ECO:0000313" key="12">
    <source>
        <dbReference type="EMBL" id="KPM02533.1"/>
    </source>
</evidence>
<reference evidence="12 15" key="1">
    <citation type="journal article" date="2015" name="Parasit. Vectors">
        <title>Draft genome of the scabies mite.</title>
        <authorList>
            <person name="Rider S.D.Jr."/>
            <person name="Morgan M.S."/>
            <person name="Arlian L.G."/>
        </authorList>
    </citation>
    <scope>NUCLEOTIDE SEQUENCE [LARGE SCALE GENOMIC DNA]</scope>
    <source>
        <strain evidence="12">Arlian Lab</strain>
    </source>
</reference>
<dbReference type="EMBL" id="JXLN01002203">
    <property type="protein sequence ID" value="KPM02533.1"/>
    <property type="molecule type" value="Genomic_DNA"/>
</dbReference>
<organism evidence="12 15">
    <name type="scientific">Sarcoptes scabiei</name>
    <name type="common">Itch mite</name>
    <name type="synonym">Acarus scabiei</name>
    <dbReference type="NCBI Taxonomy" id="52283"/>
    <lineage>
        <taxon>Eukaryota</taxon>
        <taxon>Metazoa</taxon>
        <taxon>Ecdysozoa</taxon>
        <taxon>Arthropoda</taxon>
        <taxon>Chelicerata</taxon>
        <taxon>Arachnida</taxon>
        <taxon>Acari</taxon>
        <taxon>Acariformes</taxon>
        <taxon>Sarcoptiformes</taxon>
        <taxon>Astigmata</taxon>
        <taxon>Psoroptidia</taxon>
        <taxon>Sarcoptoidea</taxon>
        <taxon>Sarcoptidae</taxon>
        <taxon>Sarcoptinae</taxon>
        <taxon>Sarcoptes</taxon>
    </lineage>
</organism>
<evidence type="ECO:0000256" key="4">
    <source>
        <dbReference type="ARBA" id="ARBA00022737"/>
    </source>
</evidence>
<keyword evidence="14" id="KW-1185">Reference proteome</keyword>
<keyword evidence="3 9" id="KW-0812">Transmembrane</keyword>
<dbReference type="PANTHER" id="PTHR10780">
    <property type="entry name" value="MITOCHONDRIAL CARRIER HOMOLOG"/>
    <property type="match status" value="1"/>
</dbReference>
<feature type="repeat" description="Solcar" evidence="9">
    <location>
        <begin position="130"/>
        <end position="219"/>
    </location>
</feature>
<dbReference type="SUPFAM" id="SSF103506">
    <property type="entry name" value="Mitochondrial carrier"/>
    <property type="match status" value="1"/>
</dbReference>
<comment type="subcellular location">
    <subcellularLocation>
        <location evidence="1">Mitochondrion outer membrane</location>
        <topology evidence="1">Multi-pass membrane protein</topology>
    </subcellularLocation>
</comment>
<reference evidence="14" key="2">
    <citation type="journal article" date="2020" name="PLoS Negl. Trop. Dis.">
        <title>High-quality nuclear genome for Sarcoptes scabiei-A critical resource for a neglected parasite.</title>
        <authorList>
            <person name="Korhonen P.K."/>
            <person name="Gasser R.B."/>
            <person name="Ma G."/>
            <person name="Wang T."/>
            <person name="Stroehlein A.J."/>
            <person name="Young N.D."/>
            <person name="Ang C.S."/>
            <person name="Fernando D.D."/>
            <person name="Lu H.C."/>
            <person name="Taylor S."/>
            <person name="Reynolds S.L."/>
            <person name="Mofiz E."/>
            <person name="Najaraj S.H."/>
            <person name="Gowda H."/>
            <person name="Madugundu A."/>
            <person name="Renuse S."/>
            <person name="Holt D."/>
            <person name="Pandey A."/>
            <person name="Papenfuss A.T."/>
            <person name="Fischer K."/>
        </authorList>
    </citation>
    <scope>NUCLEOTIDE SEQUENCE [LARGE SCALE GENOMIC DNA]</scope>
</reference>
<dbReference type="Gene3D" id="1.50.40.10">
    <property type="entry name" value="Mitochondrial carrier domain"/>
    <property type="match status" value="1"/>
</dbReference>
<keyword evidence="6" id="KW-1133">Transmembrane helix</keyword>
<name>A0A131ZUU9_SARSC</name>
<gene>
    <name evidence="12" type="ORF">QR98_0009480</name>
    <name evidence="11" type="ORF">SSS_6844</name>
</gene>
<evidence type="ECO:0000313" key="13">
    <source>
        <dbReference type="EnsemblMetazoa" id="KAF7489082.1"/>
    </source>
</evidence>
<evidence type="ECO:0000256" key="10">
    <source>
        <dbReference type="RuleBase" id="RU000488"/>
    </source>
</evidence>
<keyword evidence="4" id="KW-0677">Repeat</keyword>
<dbReference type="EnsemblMetazoa" id="SSS_6844s_mrna">
    <property type="protein sequence ID" value="KAF7489082.1"/>
    <property type="gene ID" value="SSS_6844"/>
</dbReference>
<sequence>MGNKKHDSSLDSILNQKVLDSHCTVGDLFSWQYLTYPFEYVTTLIQIGYEPLPPKLGKSLLGVNRFYYPGFFTYASYITKIDGYIGLYRGLKYKILYTMMYRFVSININHHLIETRYSFLKNEEAKYENSQFLLESINCDCMTRLAALTIAYPLQIIMIRSMAQFIGRETYYDTIVNAIADIYQTGGLRGFYAGFLPLLCYEVTMVVVESSIVFFLRRQSEITDITSPSLILNIGNWLARALLYPFKIVSTVMSCNGRACRSLAASAYTAPEHKDWVACLQTLWNRGEIKRGSALFFRHYPATSPFIFPIQPLMPKSN</sequence>
<protein>
    <submittedName>
        <fullName evidence="11">Mitochondrial carrier -like protein 2</fullName>
    </submittedName>
    <submittedName>
        <fullName evidence="12">Mitochondrial carrier-like protein 2-like protein</fullName>
    </submittedName>
</protein>
<dbReference type="EMBL" id="WVUK01000065">
    <property type="protein sequence ID" value="KAF7489082.1"/>
    <property type="molecule type" value="Genomic_DNA"/>
</dbReference>
<evidence type="ECO:0000256" key="3">
    <source>
        <dbReference type="ARBA" id="ARBA00022692"/>
    </source>
</evidence>
<keyword evidence="7" id="KW-0496">Mitochondrion</keyword>
<dbReference type="GO" id="GO:0005741">
    <property type="term" value="C:mitochondrial outer membrane"/>
    <property type="evidence" value="ECO:0007669"/>
    <property type="project" value="UniProtKB-SubCell"/>
</dbReference>
<evidence type="ECO:0000313" key="14">
    <source>
        <dbReference type="Proteomes" id="UP000070412"/>
    </source>
</evidence>
<keyword evidence="8 9" id="KW-0472">Membrane</keyword>
<dbReference type="PROSITE" id="PS50920">
    <property type="entry name" value="SOLCAR"/>
    <property type="match status" value="2"/>
</dbReference>
<evidence type="ECO:0000256" key="2">
    <source>
        <dbReference type="ARBA" id="ARBA00006375"/>
    </source>
</evidence>
<evidence type="ECO:0000256" key="9">
    <source>
        <dbReference type="PROSITE-ProRule" id="PRU00282"/>
    </source>
</evidence>
<evidence type="ECO:0000256" key="5">
    <source>
        <dbReference type="ARBA" id="ARBA00022787"/>
    </source>
</evidence>
<dbReference type="Pfam" id="PF00153">
    <property type="entry name" value="Mito_carr"/>
    <property type="match status" value="1"/>
</dbReference>
<keyword evidence="10" id="KW-0813">Transport</keyword>
<evidence type="ECO:0000256" key="7">
    <source>
        <dbReference type="ARBA" id="ARBA00023128"/>
    </source>
</evidence>
<reference evidence="13" key="4">
    <citation type="submission" date="2022-06" db="UniProtKB">
        <authorList>
            <consortium name="EnsemblMetazoa"/>
        </authorList>
    </citation>
    <scope>IDENTIFICATION</scope>
</reference>
<dbReference type="Proteomes" id="UP000616769">
    <property type="component" value="Unassembled WGS sequence"/>
</dbReference>
<evidence type="ECO:0000313" key="11">
    <source>
        <dbReference type="EMBL" id="KAF7489082.1"/>
    </source>
</evidence>
<evidence type="ECO:0000256" key="1">
    <source>
        <dbReference type="ARBA" id="ARBA00004374"/>
    </source>
</evidence>
<dbReference type="OrthoDB" id="10253709at2759"/>
<dbReference type="AlphaFoldDB" id="A0A131ZUU9"/>
<feature type="repeat" description="Solcar" evidence="9">
    <location>
        <begin position="15"/>
        <end position="115"/>
    </location>
</feature>
<accession>A0A131ZUU9</accession>
<reference evidence="11" key="3">
    <citation type="submission" date="2020-01" db="EMBL/GenBank/DDBJ databases">
        <authorList>
            <person name="Korhonen P.K.K."/>
            <person name="Guangxu M.G."/>
            <person name="Wang T.W."/>
            <person name="Stroehlein A.J.S."/>
            <person name="Young N.D."/>
            <person name="Ang C.-S.A."/>
            <person name="Fernando D.W.F."/>
            <person name="Lu H.L."/>
            <person name="Taylor S.T."/>
            <person name="Ehtesham M.E.M."/>
            <person name="Najaraj S.H.N."/>
            <person name="Harsha G.H.G."/>
            <person name="Madugundu A.M."/>
            <person name="Renuse S.R."/>
            <person name="Holt D.H."/>
            <person name="Pandey A.P."/>
            <person name="Papenfuss A.P."/>
            <person name="Gasser R.B.G."/>
            <person name="Fischer K.F."/>
        </authorList>
    </citation>
    <scope>NUCLEOTIDE SEQUENCE</scope>
    <source>
        <strain evidence="11">SSS_KF_BRIS2020</strain>
    </source>
</reference>
<dbReference type="InterPro" id="IPR023395">
    <property type="entry name" value="MCP_dom_sf"/>
</dbReference>